<sequence length="111" mass="12799">MTEKTKTIKAVEAKNSIPEEEKTPLKKFGKQETVTVEDVEYKFQFPGIRKAQQILDASKMLNGVISDEAYNHQLMETVIVEPKTNWDYWDENAGYREVMALADNFLGRLLN</sequence>
<evidence type="ECO:0000313" key="1">
    <source>
        <dbReference type="EMBL" id="MDZ5758052.1"/>
    </source>
</evidence>
<protein>
    <recommendedName>
        <fullName evidence="3">Phage protein</fullName>
    </recommendedName>
</protein>
<gene>
    <name evidence="1" type="ORF">RAK27_05215</name>
</gene>
<proteinExistence type="predicted"/>
<organism evidence="1 2">
    <name type="scientific">Carnobacterium maltaromaticum</name>
    <name type="common">Carnobacterium piscicola</name>
    <dbReference type="NCBI Taxonomy" id="2751"/>
    <lineage>
        <taxon>Bacteria</taxon>
        <taxon>Bacillati</taxon>
        <taxon>Bacillota</taxon>
        <taxon>Bacilli</taxon>
        <taxon>Lactobacillales</taxon>
        <taxon>Carnobacteriaceae</taxon>
        <taxon>Carnobacterium</taxon>
    </lineage>
</organism>
<name>A0AAW9K2T6_CARML</name>
<dbReference type="RefSeq" id="WP_322808632.1">
    <property type="nucleotide sequence ID" value="NZ_JAVBVO010000003.1"/>
</dbReference>
<reference evidence="1" key="1">
    <citation type="submission" date="2023-08" db="EMBL/GenBank/DDBJ databases">
        <title>Genomic characterization of piscicolin 126 produced by Carnobacterium maltaromaticum CM22 strain isolated from salmon (Salmo salar).</title>
        <authorList>
            <person name="Gonzalez-Gragera E."/>
            <person name="Garcia-Lopez J.D."/>
            <person name="Teso-Perez C."/>
            <person name="Gimenez-Hernandez I."/>
            <person name="Peralta-Sanchez J.M."/>
            <person name="Valdivia E."/>
            <person name="Montalban-Lopez M."/>
            <person name="Martin-Platero A.M."/>
            <person name="Banos A."/>
            <person name="Martinez-Bueno M."/>
        </authorList>
    </citation>
    <scope>NUCLEOTIDE SEQUENCE</scope>
    <source>
        <strain evidence="1">CM22</strain>
    </source>
</reference>
<dbReference type="AlphaFoldDB" id="A0AAW9K2T6"/>
<evidence type="ECO:0008006" key="3">
    <source>
        <dbReference type="Google" id="ProtNLM"/>
    </source>
</evidence>
<dbReference type="Proteomes" id="UP001290462">
    <property type="component" value="Unassembled WGS sequence"/>
</dbReference>
<evidence type="ECO:0000313" key="2">
    <source>
        <dbReference type="Proteomes" id="UP001290462"/>
    </source>
</evidence>
<dbReference type="EMBL" id="JAVBVO010000003">
    <property type="protein sequence ID" value="MDZ5758052.1"/>
    <property type="molecule type" value="Genomic_DNA"/>
</dbReference>
<comment type="caution">
    <text evidence="1">The sequence shown here is derived from an EMBL/GenBank/DDBJ whole genome shotgun (WGS) entry which is preliminary data.</text>
</comment>
<accession>A0AAW9K2T6</accession>